<dbReference type="NCBIfam" id="TIGR04062">
    <property type="entry name" value="dnd_assoc_4"/>
    <property type="match status" value="1"/>
</dbReference>
<dbReference type="RefSeq" id="WP_166280312.1">
    <property type="nucleotide sequence ID" value="NZ_JTHE03000027.1"/>
</dbReference>
<evidence type="ECO:0000313" key="1">
    <source>
        <dbReference type="EMBL" id="MCM1981987.1"/>
    </source>
</evidence>
<dbReference type="EMBL" id="JTHE03000027">
    <property type="protein sequence ID" value="MCM1981987.1"/>
    <property type="molecule type" value="Genomic_DNA"/>
</dbReference>
<reference evidence="1 2" key="1">
    <citation type="journal article" date="2015" name="Genome Announc.">
        <title>Draft Genome Sequence of Filamentous Marine Cyanobacterium Lyngbya confervoides Strain BDU141951.</title>
        <authorList>
            <person name="Chandrababunaidu M.M."/>
            <person name="Sen D."/>
            <person name="Tripathy S."/>
        </authorList>
    </citation>
    <scope>NUCLEOTIDE SEQUENCE [LARGE SCALE GENOMIC DNA]</scope>
    <source>
        <strain evidence="1 2">BDU141951</strain>
    </source>
</reference>
<name>A0ABD4T109_9CYAN</name>
<dbReference type="InterPro" id="IPR023983">
    <property type="entry name" value="DNA_S_mod_dnd_assoc_4"/>
</dbReference>
<evidence type="ECO:0000313" key="2">
    <source>
        <dbReference type="Proteomes" id="UP000031561"/>
    </source>
</evidence>
<dbReference type="Proteomes" id="UP000031561">
    <property type="component" value="Unassembled WGS sequence"/>
</dbReference>
<dbReference type="AlphaFoldDB" id="A0ABD4T109"/>
<protein>
    <submittedName>
        <fullName evidence="1">DNA phosphorothioation-associated protein 4</fullName>
    </submittedName>
</protein>
<keyword evidence="2" id="KW-1185">Reference proteome</keyword>
<proteinExistence type="predicted"/>
<comment type="caution">
    <text evidence="1">The sequence shown here is derived from an EMBL/GenBank/DDBJ whole genome shotgun (WGS) entry which is preliminary data.</text>
</comment>
<gene>
    <name evidence="1" type="ORF">QQ91_0003965</name>
</gene>
<accession>A0ABD4T109</accession>
<organism evidence="1 2">
    <name type="scientific">Lyngbya confervoides BDU141951</name>
    <dbReference type="NCBI Taxonomy" id="1574623"/>
    <lineage>
        <taxon>Bacteria</taxon>
        <taxon>Bacillati</taxon>
        <taxon>Cyanobacteriota</taxon>
        <taxon>Cyanophyceae</taxon>
        <taxon>Oscillatoriophycideae</taxon>
        <taxon>Oscillatoriales</taxon>
        <taxon>Microcoleaceae</taxon>
        <taxon>Lyngbya</taxon>
    </lineage>
</organism>
<sequence>MADTRVRIPKDKADLVRALKEGSDSNGPFQTYADVIAYAAALGAQQGKRSPLDEISSNPDPIPKEHFISRKYEALIHLLSVASTQDPKSLAGNEDIEVQQIRVFEEYANAGLDILNSKLNGVVDYSESLLLLASK</sequence>